<evidence type="ECO:0000313" key="3">
    <source>
        <dbReference type="Proteomes" id="UP000612362"/>
    </source>
</evidence>
<keyword evidence="1" id="KW-0472">Membrane</keyword>
<evidence type="ECO:0000313" key="2">
    <source>
        <dbReference type="EMBL" id="GHO44537.1"/>
    </source>
</evidence>
<name>A0A8J3HUZ5_9CHLR</name>
<comment type="caution">
    <text evidence="2">The sequence shown here is derived from an EMBL/GenBank/DDBJ whole genome shotgun (WGS) entry which is preliminary data.</text>
</comment>
<gene>
    <name evidence="2" type="ORF">KSX_27000</name>
</gene>
<keyword evidence="3" id="KW-1185">Reference proteome</keyword>
<evidence type="ECO:0000256" key="1">
    <source>
        <dbReference type="SAM" id="Phobius"/>
    </source>
</evidence>
<dbReference type="Proteomes" id="UP000612362">
    <property type="component" value="Unassembled WGS sequence"/>
</dbReference>
<accession>A0A8J3HUZ5</accession>
<reference evidence="2" key="1">
    <citation type="submission" date="2020-10" db="EMBL/GenBank/DDBJ databases">
        <title>Taxonomic study of unclassified bacteria belonging to the class Ktedonobacteria.</title>
        <authorList>
            <person name="Yabe S."/>
            <person name="Wang C.M."/>
            <person name="Zheng Y."/>
            <person name="Sakai Y."/>
            <person name="Cavaletti L."/>
            <person name="Monciardini P."/>
            <person name="Donadio S."/>
        </authorList>
    </citation>
    <scope>NUCLEOTIDE SEQUENCE</scope>
    <source>
        <strain evidence="2">SOSP1-1</strain>
    </source>
</reference>
<keyword evidence="1" id="KW-0812">Transmembrane</keyword>
<protein>
    <submittedName>
        <fullName evidence="2">Uncharacterized protein</fullName>
    </submittedName>
</protein>
<organism evidence="2 3">
    <name type="scientific">Ktedonospora formicarum</name>
    <dbReference type="NCBI Taxonomy" id="2778364"/>
    <lineage>
        <taxon>Bacteria</taxon>
        <taxon>Bacillati</taxon>
        <taxon>Chloroflexota</taxon>
        <taxon>Ktedonobacteria</taxon>
        <taxon>Ktedonobacterales</taxon>
        <taxon>Ktedonobacteraceae</taxon>
        <taxon>Ktedonospora</taxon>
    </lineage>
</organism>
<proteinExistence type="predicted"/>
<dbReference type="EMBL" id="BNJF01000001">
    <property type="protein sequence ID" value="GHO44537.1"/>
    <property type="molecule type" value="Genomic_DNA"/>
</dbReference>
<keyword evidence="1" id="KW-1133">Transmembrane helix</keyword>
<dbReference type="AlphaFoldDB" id="A0A8J3HUZ5"/>
<sequence length="94" mass="10892">MNRGGRITYVMVNGAVVAWFFYGQSVLIVYRDNANGQVTYAEVRDRPRWLVRASNMPKLRRTEMEAAHLDYAIVSNARVLRKKLPHSRHVSYPV</sequence>
<feature type="transmembrane region" description="Helical" evidence="1">
    <location>
        <begin position="7"/>
        <end position="30"/>
    </location>
</feature>